<evidence type="ECO:0000256" key="1">
    <source>
        <dbReference type="SAM" id="MobiDB-lite"/>
    </source>
</evidence>
<dbReference type="InterPro" id="IPR039859">
    <property type="entry name" value="PFA4/ZDH16/20/ERF2-like"/>
</dbReference>
<evidence type="ECO:0000313" key="4">
    <source>
        <dbReference type="Proteomes" id="UP000765507"/>
    </source>
</evidence>
<proteinExistence type="predicted"/>
<dbReference type="GO" id="GO:0019706">
    <property type="term" value="F:protein-cysteine S-palmitoyltransferase activity"/>
    <property type="evidence" value="ECO:0007669"/>
    <property type="project" value="TreeGrafter"/>
</dbReference>
<dbReference type="EMBL" id="JAHGAV010005724">
    <property type="protein sequence ID" value="KAG6920548.1"/>
    <property type="molecule type" value="Genomic_DNA"/>
</dbReference>
<keyword evidence="4" id="KW-1185">Reference proteome</keyword>
<comment type="caution">
    <text evidence="3">The sequence shown here is derived from an EMBL/GenBank/DDBJ whole genome shotgun (WGS) entry which is preliminary data.</text>
</comment>
<organism evidence="3 4">
    <name type="scientific">Chelydra serpentina</name>
    <name type="common">Snapping turtle</name>
    <name type="synonym">Testudo serpentina</name>
    <dbReference type="NCBI Taxonomy" id="8475"/>
    <lineage>
        <taxon>Eukaryota</taxon>
        <taxon>Metazoa</taxon>
        <taxon>Chordata</taxon>
        <taxon>Craniata</taxon>
        <taxon>Vertebrata</taxon>
        <taxon>Euteleostomi</taxon>
        <taxon>Archelosauria</taxon>
        <taxon>Testudinata</taxon>
        <taxon>Testudines</taxon>
        <taxon>Cryptodira</taxon>
        <taxon>Durocryptodira</taxon>
        <taxon>Americhelydia</taxon>
        <taxon>Chelydroidea</taxon>
        <taxon>Chelydridae</taxon>
        <taxon>Chelydra</taxon>
    </lineage>
</organism>
<evidence type="ECO:0000313" key="3">
    <source>
        <dbReference type="EMBL" id="KAG6920548.1"/>
    </source>
</evidence>
<feature type="transmembrane region" description="Helical" evidence="2">
    <location>
        <begin position="12"/>
        <end position="32"/>
    </location>
</feature>
<dbReference type="PANTHER" id="PTHR22883:SF326">
    <property type="entry name" value="PALMITOYLTRANSFERASE ZDHHC19"/>
    <property type="match status" value="1"/>
</dbReference>
<keyword evidence="2" id="KW-0472">Membrane</keyword>
<dbReference type="GO" id="GO:0005794">
    <property type="term" value="C:Golgi apparatus"/>
    <property type="evidence" value="ECO:0007669"/>
    <property type="project" value="TreeGrafter"/>
</dbReference>
<feature type="compositionally biased region" description="Basic residues" evidence="1">
    <location>
        <begin position="185"/>
        <end position="194"/>
    </location>
</feature>
<dbReference type="Proteomes" id="UP000765507">
    <property type="component" value="Unassembled WGS sequence"/>
</dbReference>
<sequence>MIPAGAVPRWVLPSLFASFHFSSLVGLSSLFFSFPCSWLAVHVSLAFPLVAGILFIPAVANLLLASFTDPGILHRGAEGRAGLVIQALRVKESRFDLHWCQTCQYYCPPRTYHCPWCDVCVEVRPAGLRSVPWPGSLLANPCYRYPPAGTNTDTRHTQLRTPPIHPYPPRRLSHRHPAHPAPHPALHRYPARGN</sequence>
<dbReference type="PROSITE" id="PS50216">
    <property type="entry name" value="DHHC"/>
    <property type="match status" value="1"/>
</dbReference>
<accession>A0A8T1RVB1</accession>
<protein>
    <submittedName>
        <fullName evidence="3">Zinc finger DHHC-type containing 19</fullName>
    </submittedName>
</protein>
<gene>
    <name evidence="3" type="primary">ZDHHC19</name>
    <name evidence="3" type="ORF">G0U57_016995</name>
</gene>
<dbReference type="OrthoDB" id="4096362at2759"/>
<evidence type="ECO:0000256" key="2">
    <source>
        <dbReference type="SAM" id="Phobius"/>
    </source>
</evidence>
<feature type="transmembrane region" description="Helical" evidence="2">
    <location>
        <begin position="38"/>
        <end position="65"/>
    </location>
</feature>
<dbReference type="GO" id="GO:0006612">
    <property type="term" value="P:protein targeting to membrane"/>
    <property type="evidence" value="ECO:0007669"/>
    <property type="project" value="TreeGrafter"/>
</dbReference>
<name>A0A8T1RVB1_CHESE</name>
<feature type="region of interest" description="Disordered" evidence="1">
    <location>
        <begin position="150"/>
        <end position="194"/>
    </location>
</feature>
<reference evidence="3 4" key="1">
    <citation type="journal article" date="2020" name="G3 (Bethesda)">
        <title>Draft Genome of the Common Snapping Turtle, Chelydra serpentina, a Model for Phenotypic Plasticity in Reptiles.</title>
        <authorList>
            <person name="Das D."/>
            <person name="Singh S.K."/>
            <person name="Bierstedt J."/>
            <person name="Erickson A."/>
            <person name="Galli G.L.J."/>
            <person name="Crossley D.A. 2nd"/>
            <person name="Rhen T."/>
        </authorList>
    </citation>
    <scope>NUCLEOTIDE SEQUENCE [LARGE SCALE GENOMIC DNA]</scope>
    <source>
        <strain evidence="3">KW</strain>
    </source>
</reference>
<dbReference type="AlphaFoldDB" id="A0A8T1RVB1"/>
<keyword evidence="2" id="KW-1133">Transmembrane helix</keyword>
<dbReference type="PANTHER" id="PTHR22883">
    <property type="entry name" value="ZINC FINGER DHHC DOMAIN CONTAINING PROTEIN"/>
    <property type="match status" value="1"/>
</dbReference>
<dbReference type="GO" id="GO:0005783">
    <property type="term" value="C:endoplasmic reticulum"/>
    <property type="evidence" value="ECO:0007669"/>
    <property type="project" value="TreeGrafter"/>
</dbReference>
<keyword evidence="2" id="KW-0812">Transmembrane</keyword>